<evidence type="ECO:0000313" key="1">
    <source>
        <dbReference type="EMBL" id="KAF9762874.1"/>
    </source>
</evidence>
<gene>
    <name evidence="1" type="ORF">NGRA_1705</name>
</gene>
<evidence type="ECO:0000313" key="2">
    <source>
        <dbReference type="Proteomes" id="UP000740883"/>
    </source>
</evidence>
<organism evidence="1 2">
    <name type="scientific">Nosema granulosis</name>
    <dbReference type="NCBI Taxonomy" id="83296"/>
    <lineage>
        <taxon>Eukaryota</taxon>
        <taxon>Fungi</taxon>
        <taxon>Fungi incertae sedis</taxon>
        <taxon>Microsporidia</taxon>
        <taxon>Nosematidae</taxon>
        <taxon>Nosema</taxon>
    </lineage>
</organism>
<protein>
    <submittedName>
        <fullName evidence="1">Uncharacterized protein</fullName>
    </submittedName>
</protein>
<sequence>MNSNQEQEMFEERPAQSKLLSLATLYRLASFIITSIKDDAKSVLMSILIRVKSQSLEDFKILVDTVHDHCIYGIHREIRDNIELYFSNVTYFARIVGMKNLYLLDVVRLNLLSYTEFPKRLTPEDLRVVLNEGCDFVKSLLDPTMEDFDWKEHANNATDVDEIKGLILDSYSLNNMTRCCFKVCPKDTVKFAQPKKGWFWGLFSSCGL</sequence>
<keyword evidence="2" id="KW-1185">Reference proteome</keyword>
<name>A0A9P6GY22_9MICR</name>
<proteinExistence type="predicted"/>
<reference evidence="1 2" key="1">
    <citation type="journal article" date="2020" name="Genome Biol. Evol.">
        <title>Comparative genomics of strictly vertically transmitted, feminizing microsporidia endosymbionts of amphipod crustaceans.</title>
        <authorList>
            <person name="Cormier A."/>
            <person name="Chebbi M.A."/>
            <person name="Giraud I."/>
            <person name="Wattier R."/>
            <person name="Teixeira M."/>
            <person name="Gilbert C."/>
            <person name="Rigaud T."/>
            <person name="Cordaux R."/>
        </authorList>
    </citation>
    <scope>NUCLEOTIDE SEQUENCE [LARGE SCALE GENOMIC DNA]</scope>
    <source>
        <strain evidence="1 2">Ou3-Ou53</strain>
    </source>
</reference>
<comment type="caution">
    <text evidence="1">The sequence shown here is derived from an EMBL/GenBank/DDBJ whole genome shotgun (WGS) entry which is preliminary data.</text>
</comment>
<accession>A0A9P6GY22</accession>
<dbReference type="Proteomes" id="UP000740883">
    <property type="component" value="Unassembled WGS sequence"/>
</dbReference>
<dbReference type="EMBL" id="SBJO01000125">
    <property type="protein sequence ID" value="KAF9762874.1"/>
    <property type="molecule type" value="Genomic_DNA"/>
</dbReference>
<dbReference type="AlphaFoldDB" id="A0A9P6GY22"/>